<feature type="transmembrane region" description="Helical" evidence="1">
    <location>
        <begin position="41"/>
        <end position="64"/>
    </location>
</feature>
<keyword evidence="1" id="KW-0812">Transmembrane</keyword>
<protein>
    <submittedName>
        <fullName evidence="2">Uncharacterized protein</fullName>
    </submittedName>
</protein>
<name>A0A1S7LCT9_MAGMO</name>
<sequence length="75" mass="8597">MGGDATMLQAFNFSDAYRFMPANLPNRDPANPERRRLLIKIIKIIGISALIGLAFKFLFARFLASTRFRPKRPQQ</sequence>
<accession>A0A1S7LCT9</accession>
<evidence type="ECO:0000256" key="1">
    <source>
        <dbReference type="SAM" id="Phobius"/>
    </source>
</evidence>
<keyword evidence="1" id="KW-0472">Membrane</keyword>
<gene>
    <name evidence="2" type="ORF">MAGMO_0536</name>
</gene>
<reference evidence="2" key="1">
    <citation type="submission" date="2015-04" db="EMBL/GenBank/DDBJ databases">
        <authorList>
            <person name="Syromyatnikov M.Y."/>
            <person name="Popov V.N."/>
        </authorList>
    </citation>
    <scope>NUCLEOTIDE SEQUENCE</scope>
    <source>
        <strain evidence="2">MO-1</strain>
    </source>
</reference>
<dbReference type="EMBL" id="LO017727">
    <property type="protein sequence ID" value="CRH04740.1"/>
    <property type="molecule type" value="Genomic_DNA"/>
</dbReference>
<dbReference type="AlphaFoldDB" id="A0A1S7LCT9"/>
<organism evidence="2">
    <name type="scientific">Magnetococcus massalia (strain MO-1)</name>
    <dbReference type="NCBI Taxonomy" id="451514"/>
    <lineage>
        <taxon>Bacteria</taxon>
        <taxon>Pseudomonadati</taxon>
        <taxon>Pseudomonadota</taxon>
        <taxon>Magnetococcia</taxon>
        <taxon>Magnetococcales</taxon>
        <taxon>Magnetococcaceae</taxon>
        <taxon>Magnetococcus</taxon>
    </lineage>
</organism>
<keyword evidence="1" id="KW-1133">Transmembrane helix</keyword>
<proteinExistence type="predicted"/>
<evidence type="ECO:0000313" key="2">
    <source>
        <dbReference type="EMBL" id="CRH04740.1"/>
    </source>
</evidence>